<feature type="domain" description="DHFR" evidence="9">
    <location>
        <begin position="1"/>
        <end position="160"/>
    </location>
</feature>
<evidence type="ECO:0000256" key="5">
    <source>
        <dbReference type="ARBA" id="ARBA00022857"/>
    </source>
</evidence>
<accession>A0A511VBJ4</accession>
<dbReference type="EMBL" id="BJXX01000103">
    <property type="protein sequence ID" value="GEN34923.1"/>
    <property type="molecule type" value="Genomic_DNA"/>
</dbReference>
<evidence type="ECO:0000259" key="9">
    <source>
        <dbReference type="PROSITE" id="PS51330"/>
    </source>
</evidence>
<keyword evidence="5 8" id="KW-0521">NADP</keyword>
<organism evidence="10 11">
    <name type="scientific">Aneurinibacillus danicus</name>
    <dbReference type="NCBI Taxonomy" id="267746"/>
    <lineage>
        <taxon>Bacteria</taxon>
        <taxon>Bacillati</taxon>
        <taxon>Bacillota</taxon>
        <taxon>Bacilli</taxon>
        <taxon>Bacillales</taxon>
        <taxon>Paenibacillaceae</taxon>
        <taxon>Aneurinibacillus group</taxon>
        <taxon>Aneurinibacillus</taxon>
    </lineage>
</organism>
<dbReference type="PRINTS" id="PR00070">
    <property type="entry name" value="DHFR"/>
</dbReference>
<dbReference type="EC" id="1.5.1.3" evidence="3 8"/>
<dbReference type="GO" id="GO:0046452">
    <property type="term" value="P:dihydrofolate metabolic process"/>
    <property type="evidence" value="ECO:0007669"/>
    <property type="project" value="TreeGrafter"/>
</dbReference>
<dbReference type="UniPathway" id="UPA00077">
    <property type="reaction ID" value="UER00158"/>
</dbReference>
<dbReference type="AlphaFoldDB" id="A0A511VBJ4"/>
<dbReference type="PANTHER" id="PTHR48069:SF3">
    <property type="entry name" value="DIHYDROFOLATE REDUCTASE"/>
    <property type="match status" value="1"/>
</dbReference>
<dbReference type="PIRSF" id="PIRSF000194">
    <property type="entry name" value="DHFR"/>
    <property type="match status" value="1"/>
</dbReference>
<gene>
    <name evidence="10" type="ORF">ADA01nite_23830</name>
</gene>
<evidence type="ECO:0000256" key="1">
    <source>
        <dbReference type="ARBA" id="ARBA00004903"/>
    </source>
</evidence>
<dbReference type="GO" id="GO:0070401">
    <property type="term" value="F:NADP+ binding"/>
    <property type="evidence" value="ECO:0007669"/>
    <property type="project" value="UniProtKB-ARBA"/>
</dbReference>
<dbReference type="SUPFAM" id="SSF53597">
    <property type="entry name" value="Dihydrofolate reductase-like"/>
    <property type="match status" value="1"/>
</dbReference>
<dbReference type="Pfam" id="PF00186">
    <property type="entry name" value="DHFR_1"/>
    <property type="match status" value="1"/>
</dbReference>
<protein>
    <recommendedName>
        <fullName evidence="3 8">Dihydrofolate reductase</fullName>
        <ecNumber evidence="3 8">1.5.1.3</ecNumber>
    </recommendedName>
</protein>
<dbReference type="InterPro" id="IPR001796">
    <property type="entry name" value="DHFR_dom"/>
</dbReference>
<keyword evidence="4 8" id="KW-0554">One-carbon metabolism</keyword>
<proteinExistence type="inferred from homology"/>
<dbReference type="InterPro" id="IPR024072">
    <property type="entry name" value="DHFR-like_dom_sf"/>
</dbReference>
<dbReference type="GO" id="GO:0046654">
    <property type="term" value="P:tetrahydrofolate biosynthetic process"/>
    <property type="evidence" value="ECO:0007669"/>
    <property type="project" value="UniProtKB-UniPathway"/>
</dbReference>
<evidence type="ECO:0000256" key="6">
    <source>
        <dbReference type="ARBA" id="ARBA00023002"/>
    </source>
</evidence>
<evidence type="ECO:0000313" key="10">
    <source>
        <dbReference type="EMBL" id="GEN34923.1"/>
    </source>
</evidence>
<dbReference type="CDD" id="cd00209">
    <property type="entry name" value="DHFR"/>
    <property type="match status" value="1"/>
</dbReference>
<evidence type="ECO:0000256" key="8">
    <source>
        <dbReference type="PIRNR" id="PIRNR000194"/>
    </source>
</evidence>
<dbReference type="RefSeq" id="WP_174760606.1">
    <property type="nucleotide sequence ID" value="NZ_BJXX01000103.1"/>
</dbReference>
<comment type="function">
    <text evidence="7 8">Key enzyme in folate metabolism. Catalyzes an essential reaction for de novo glycine and purine synthesis, and for DNA precursor synthesis.</text>
</comment>
<evidence type="ECO:0000256" key="7">
    <source>
        <dbReference type="ARBA" id="ARBA00025067"/>
    </source>
</evidence>
<dbReference type="GO" id="GO:0004146">
    <property type="term" value="F:dihydrofolate reductase activity"/>
    <property type="evidence" value="ECO:0007669"/>
    <property type="project" value="UniProtKB-EC"/>
</dbReference>
<keyword evidence="6 8" id="KW-0560">Oxidoreductase</keyword>
<dbReference type="Proteomes" id="UP000321157">
    <property type="component" value="Unassembled WGS sequence"/>
</dbReference>
<evidence type="ECO:0000313" key="11">
    <source>
        <dbReference type="Proteomes" id="UP000321157"/>
    </source>
</evidence>
<dbReference type="GO" id="GO:0005829">
    <property type="term" value="C:cytosol"/>
    <property type="evidence" value="ECO:0007669"/>
    <property type="project" value="TreeGrafter"/>
</dbReference>
<sequence>MLSMILAMDKERGIGKENKLLWHIPEDLQYFKKLTSSRTVIMGRKTFESIGKPLPNRTNIILTRNTSYKAEGCLMYHSIDDILSEIVEPGGKRETFIIGGEEVYRLFLPHADRLYVTQVNAVFDADTFFPEISKEEWERTSKKKGSRDTPYEYYFEVYERKGRRYESADTGQHNKRSTTEYVC</sequence>
<dbReference type="FunFam" id="3.40.430.10:FF:000001">
    <property type="entry name" value="Dihydrofolate reductase"/>
    <property type="match status" value="1"/>
</dbReference>
<evidence type="ECO:0000256" key="3">
    <source>
        <dbReference type="ARBA" id="ARBA00012856"/>
    </source>
</evidence>
<comment type="pathway">
    <text evidence="1 8">Cofactor biosynthesis; tetrahydrofolate biosynthesis; 5,6,7,8-tetrahydrofolate from 7,8-dihydrofolate: step 1/1.</text>
</comment>
<evidence type="ECO:0000256" key="2">
    <source>
        <dbReference type="ARBA" id="ARBA00009539"/>
    </source>
</evidence>
<dbReference type="InterPro" id="IPR012259">
    <property type="entry name" value="DHFR"/>
</dbReference>
<dbReference type="PROSITE" id="PS51330">
    <property type="entry name" value="DHFR_2"/>
    <property type="match status" value="1"/>
</dbReference>
<evidence type="ECO:0000256" key="4">
    <source>
        <dbReference type="ARBA" id="ARBA00022563"/>
    </source>
</evidence>
<keyword evidence="11" id="KW-1185">Reference proteome</keyword>
<dbReference type="GO" id="GO:0006730">
    <property type="term" value="P:one-carbon metabolic process"/>
    <property type="evidence" value="ECO:0007669"/>
    <property type="project" value="UniProtKB-KW"/>
</dbReference>
<comment type="caution">
    <text evidence="10">The sequence shown here is derived from an EMBL/GenBank/DDBJ whole genome shotgun (WGS) entry which is preliminary data.</text>
</comment>
<comment type="catalytic activity">
    <reaction evidence="8">
        <text>(6S)-5,6,7,8-tetrahydrofolate + NADP(+) = 7,8-dihydrofolate + NADPH + H(+)</text>
        <dbReference type="Rhea" id="RHEA:15009"/>
        <dbReference type="ChEBI" id="CHEBI:15378"/>
        <dbReference type="ChEBI" id="CHEBI:57451"/>
        <dbReference type="ChEBI" id="CHEBI:57453"/>
        <dbReference type="ChEBI" id="CHEBI:57783"/>
        <dbReference type="ChEBI" id="CHEBI:58349"/>
        <dbReference type="EC" id="1.5.1.3"/>
    </reaction>
</comment>
<dbReference type="GO" id="GO:0046655">
    <property type="term" value="P:folic acid metabolic process"/>
    <property type="evidence" value="ECO:0007669"/>
    <property type="project" value="TreeGrafter"/>
</dbReference>
<name>A0A511VBJ4_9BACL</name>
<dbReference type="PANTHER" id="PTHR48069">
    <property type="entry name" value="DIHYDROFOLATE REDUCTASE"/>
    <property type="match status" value="1"/>
</dbReference>
<dbReference type="Gene3D" id="3.40.430.10">
    <property type="entry name" value="Dihydrofolate Reductase, subunit A"/>
    <property type="match status" value="1"/>
</dbReference>
<reference evidence="10 11" key="1">
    <citation type="submission" date="2019-07" db="EMBL/GenBank/DDBJ databases">
        <title>Whole genome shotgun sequence of Aneurinibacillus danicus NBRC 102444.</title>
        <authorList>
            <person name="Hosoyama A."/>
            <person name="Uohara A."/>
            <person name="Ohji S."/>
            <person name="Ichikawa N."/>
        </authorList>
    </citation>
    <scope>NUCLEOTIDE SEQUENCE [LARGE SCALE GENOMIC DNA]</scope>
    <source>
        <strain evidence="10 11">NBRC 102444</strain>
    </source>
</reference>
<comment type="similarity">
    <text evidence="2 8">Belongs to the dihydrofolate reductase family.</text>
</comment>